<accession>A0A5P1EYP1</accession>
<dbReference type="InterPro" id="IPR011990">
    <property type="entry name" value="TPR-like_helical_dom_sf"/>
</dbReference>
<feature type="repeat" description="PPR" evidence="3">
    <location>
        <begin position="10"/>
        <end position="44"/>
    </location>
</feature>
<evidence type="ECO:0008006" key="6">
    <source>
        <dbReference type="Google" id="ProtNLM"/>
    </source>
</evidence>
<protein>
    <recommendedName>
        <fullName evidence="6">Pentacotripeptide-repeat region of PRORP domain-containing protein</fullName>
    </recommendedName>
</protein>
<dbReference type="PANTHER" id="PTHR47936">
    <property type="entry name" value="PPR_LONG DOMAIN-CONTAINING PROTEIN"/>
    <property type="match status" value="1"/>
</dbReference>
<name>A0A5P1EYP1_ASPOF</name>
<sequence length="130" mass="15016">MKEYGLNPGSNSVYNVRIDGLCKLTRTMEVKDLYREMLLKGMKPNWVIYYLLIVGFCKEVMLEEAKRMYEEMGKKRVVPGEGWCYFSLIHYLCQGGDFEAAMGVYKDAMGKNWMPGFKTMKVLVNGLVNN</sequence>
<evidence type="ECO:0000313" key="5">
    <source>
        <dbReference type="Proteomes" id="UP000243459"/>
    </source>
</evidence>
<gene>
    <name evidence="4" type="ORF">A4U43_C05F24680</name>
</gene>
<dbReference type="NCBIfam" id="TIGR00756">
    <property type="entry name" value="PPR"/>
    <property type="match status" value="3"/>
</dbReference>
<dbReference type="Gramene" id="ONK69601">
    <property type="protein sequence ID" value="ONK69601"/>
    <property type="gene ID" value="A4U43_C05F24680"/>
</dbReference>
<dbReference type="Pfam" id="PF01535">
    <property type="entry name" value="PPR"/>
    <property type="match status" value="1"/>
</dbReference>
<dbReference type="GO" id="GO:0009507">
    <property type="term" value="C:chloroplast"/>
    <property type="evidence" value="ECO:0007669"/>
    <property type="project" value="TreeGrafter"/>
</dbReference>
<dbReference type="GO" id="GO:0010019">
    <property type="term" value="P:chloroplast-nucleus signaling pathway"/>
    <property type="evidence" value="ECO:0007669"/>
    <property type="project" value="TreeGrafter"/>
</dbReference>
<keyword evidence="5" id="KW-1185">Reference proteome</keyword>
<organism evidence="4 5">
    <name type="scientific">Asparagus officinalis</name>
    <name type="common">Garden asparagus</name>
    <dbReference type="NCBI Taxonomy" id="4686"/>
    <lineage>
        <taxon>Eukaryota</taxon>
        <taxon>Viridiplantae</taxon>
        <taxon>Streptophyta</taxon>
        <taxon>Embryophyta</taxon>
        <taxon>Tracheophyta</taxon>
        <taxon>Spermatophyta</taxon>
        <taxon>Magnoliopsida</taxon>
        <taxon>Liliopsida</taxon>
        <taxon>Asparagales</taxon>
        <taxon>Asparagaceae</taxon>
        <taxon>Asparagoideae</taxon>
        <taxon>Asparagus</taxon>
    </lineage>
</organism>
<dbReference type="AlphaFoldDB" id="A0A5P1EYP1"/>
<dbReference type="Pfam" id="PF13041">
    <property type="entry name" value="PPR_2"/>
    <property type="match status" value="1"/>
</dbReference>
<dbReference type="PROSITE" id="PS51375">
    <property type="entry name" value="PPR"/>
    <property type="match status" value="2"/>
</dbReference>
<proteinExistence type="inferred from homology"/>
<dbReference type="GO" id="GO:0031930">
    <property type="term" value="P:mitochondria-nucleus signaling pathway"/>
    <property type="evidence" value="ECO:0007669"/>
    <property type="project" value="TreeGrafter"/>
</dbReference>
<feature type="repeat" description="PPR" evidence="3">
    <location>
        <begin position="45"/>
        <end position="79"/>
    </location>
</feature>
<dbReference type="Gene3D" id="1.25.40.10">
    <property type="entry name" value="Tetratricopeptide repeat domain"/>
    <property type="match status" value="1"/>
</dbReference>
<keyword evidence="2" id="KW-0677">Repeat</keyword>
<evidence type="ECO:0000256" key="2">
    <source>
        <dbReference type="ARBA" id="ARBA00022737"/>
    </source>
</evidence>
<comment type="similarity">
    <text evidence="1">Belongs to the PPR family. P subfamily.</text>
</comment>
<dbReference type="Proteomes" id="UP000243459">
    <property type="component" value="Chromosome 5"/>
</dbReference>
<evidence type="ECO:0000256" key="3">
    <source>
        <dbReference type="PROSITE-ProRule" id="PRU00708"/>
    </source>
</evidence>
<evidence type="ECO:0000313" key="4">
    <source>
        <dbReference type="EMBL" id="ONK69601.1"/>
    </source>
</evidence>
<dbReference type="InterPro" id="IPR002885">
    <property type="entry name" value="PPR_rpt"/>
</dbReference>
<reference evidence="5" key="1">
    <citation type="journal article" date="2017" name="Nat. Commun.">
        <title>The asparagus genome sheds light on the origin and evolution of a young Y chromosome.</title>
        <authorList>
            <person name="Harkess A."/>
            <person name="Zhou J."/>
            <person name="Xu C."/>
            <person name="Bowers J.E."/>
            <person name="Van der Hulst R."/>
            <person name="Ayyampalayam S."/>
            <person name="Mercati F."/>
            <person name="Riccardi P."/>
            <person name="McKain M.R."/>
            <person name="Kakrana A."/>
            <person name="Tang H."/>
            <person name="Ray J."/>
            <person name="Groenendijk J."/>
            <person name="Arikit S."/>
            <person name="Mathioni S.M."/>
            <person name="Nakano M."/>
            <person name="Shan H."/>
            <person name="Telgmann-Rauber A."/>
            <person name="Kanno A."/>
            <person name="Yue Z."/>
            <person name="Chen H."/>
            <person name="Li W."/>
            <person name="Chen Y."/>
            <person name="Xu X."/>
            <person name="Zhang Y."/>
            <person name="Luo S."/>
            <person name="Chen H."/>
            <person name="Gao J."/>
            <person name="Mao Z."/>
            <person name="Pires J.C."/>
            <person name="Luo M."/>
            <person name="Kudrna D."/>
            <person name="Wing R.A."/>
            <person name="Meyers B.C."/>
            <person name="Yi K."/>
            <person name="Kong H."/>
            <person name="Lavrijsen P."/>
            <person name="Sunseri F."/>
            <person name="Falavigna A."/>
            <person name="Ye Y."/>
            <person name="Leebens-Mack J.H."/>
            <person name="Chen G."/>
        </authorList>
    </citation>
    <scope>NUCLEOTIDE SEQUENCE [LARGE SCALE GENOMIC DNA]</scope>
    <source>
        <strain evidence="5">cv. DH0086</strain>
    </source>
</reference>
<dbReference type="PANTHER" id="PTHR47936:SF8">
    <property type="entry name" value="PENTATRICOPEPTIDE REPEAT-CONTAINING PROTEIN"/>
    <property type="match status" value="1"/>
</dbReference>
<dbReference type="EMBL" id="CM007385">
    <property type="protein sequence ID" value="ONK69601.1"/>
    <property type="molecule type" value="Genomic_DNA"/>
</dbReference>
<evidence type="ECO:0000256" key="1">
    <source>
        <dbReference type="ARBA" id="ARBA00007626"/>
    </source>
</evidence>